<organism evidence="2 3">
    <name type="scientific">Mycena indigotica</name>
    <dbReference type="NCBI Taxonomy" id="2126181"/>
    <lineage>
        <taxon>Eukaryota</taxon>
        <taxon>Fungi</taxon>
        <taxon>Dikarya</taxon>
        <taxon>Basidiomycota</taxon>
        <taxon>Agaricomycotina</taxon>
        <taxon>Agaricomycetes</taxon>
        <taxon>Agaricomycetidae</taxon>
        <taxon>Agaricales</taxon>
        <taxon>Marasmiineae</taxon>
        <taxon>Mycenaceae</taxon>
        <taxon>Mycena</taxon>
    </lineage>
</organism>
<dbReference type="EMBL" id="JACAZF010000002">
    <property type="protein sequence ID" value="KAF7312776.1"/>
    <property type="molecule type" value="Genomic_DNA"/>
</dbReference>
<dbReference type="RefSeq" id="XP_037224884.1">
    <property type="nucleotide sequence ID" value="XM_037359789.1"/>
</dbReference>
<dbReference type="GeneID" id="59342305"/>
<gene>
    <name evidence="2" type="ORF">MIND_00292700</name>
</gene>
<feature type="region of interest" description="Disordered" evidence="1">
    <location>
        <begin position="166"/>
        <end position="190"/>
    </location>
</feature>
<evidence type="ECO:0000256" key="1">
    <source>
        <dbReference type="SAM" id="MobiDB-lite"/>
    </source>
</evidence>
<dbReference type="AlphaFoldDB" id="A0A8H6T9Q6"/>
<name>A0A8H6T9Q6_9AGAR</name>
<accession>A0A8H6T9Q6</accession>
<sequence>MSAAHTVYASAVFCSRRWSSPSFRREPWPSAATTSSVSSSLSTPTCYYKCIAIAMGSCSRLTDLVLRDEPQRPRERRSPSNLVVPALARSPLSLWAGAPGVSIIPITLPPTLFHATVRVNHCDTSKSLFKPSINHACPCSRAAISFSVITGIHDSAVVGGSGRPHATLGDAHAEPGIAPPKLESLSASQY</sequence>
<dbReference type="Proteomes" id="UP000636479">
    <property type="component" value="Unassembled WGS sequence"/>
</dbReference>
<protein>
    <submittedName>
        <fullName evidence="2">Uncharacterized protein</fullName>
    </submittedName>
</protein>
<evidence type="ECO:0000313" key="3">
    <source>
        <dbReference type="Proteomes" id="UP000636479"/>
    </source>
</evidence>
<keyword evidence="3" id="KW-1185">Reference proteome</keyword>
<evidence type="ECO:0000313" key="2">
    <source>
        <dbReference type="EMBL" id="KAF7312776.1"/>
    </source>
</evidence>
<reference evidence="2" key="1">
    <citation type="submission" date="2020-05" db="EMBL/GenBank/DDBJ databases">
        <title>Mycena genomes resolve the evolution of fungal bioluminescence.</title>
        <authorList>
            <person name="Tsai I.J."/>
        </authorList>
    </citation>
    <scope>NUCLEOTIDE SEQUENCE</scope>
    <source>
        <strain evidence="2">171206Taipei</strain>
    </source>
</reference>
<comment type="caution">
    <text evidence="2">The sequence shown here is derived from an EMBL/GenBank/DDBJ whole genome shotgun (WGS) entry which is preliminary data.</text>
</comment>
<proteinExistence type="predicted"/>